<proteinExistence type="predicted"/>
<evidence type="ECO:0000256" key="1">
    <source>
        <dbReference type="ARBA" id="ARBA00022737"/>
    </source>
</evidence>
<dbReference type="InterPro" id="IPR052943">
    <property type="entry name" value="TMTC_O-mannosyl-trnsfr"/>
</dbReference>
<dbReference type="Pfam" id="PF07719">
    <property type="entry name" value="TPR_2"/>
    <property type="match status" value="1"/>
</dbReference>
<feature type="repeat" description="TPR" evidence="3">
    <location>
        <begin position="337"/>
        <end position="370"/>
    </location>
</feature>
<dbReference type="Pfam" id="PF13432">
    <property type="entry name" value="TPR_16"/>
    <property type="match status" value="2"/>
</dbReference>
<dbReference type="PROSITE" id="PS50293">
    <property type="entry name" value="TPR_REGION"/>
    <property type="match status" value="1"/>
</dbReference>
<feature type="repeat" description="TPR" evidence="3">
    <location>
        <begin position="303"/>
        <end position="336"/>
    </location>
</feature>
<dbReference type="InterPro" id="IPR013105">
    <property type="entry name" value="TPR_2"/>
</dbReference>
<dbReference type="SMART" id="SM00028">
    <property type="entry name" value="TPR"/>
    <property type="match status" value="5"/>
</dbReference>
<evidence type="ECO:0000313" key="6">
    <source>
        <dbReference type="EMBL" id="SLM49447.1"/>
    </source>
</evidence>
<dbReference type="KEGG" id="nja:NSJP_3280"/>
<organism evidence="6 7">
    <name type="scientific">Nitrospira japonica</name>
    <dbReference type="NCBI Taxonomy" id="1325564"/>
    <lineage>
        <taxon>Bacteria</taxon>
        <taxon>Pseudomonadati</taxon>
        <taxon>Nitrospirota</taxon>
        <taxon>Nitrospiria</taxon>
        <taxon>Nitrospirales</taxon>
        <taxon>Nitrospiraceae</taxon>
        <taxon>Nitrospira</taxon>
    </lineage>
</organism>
<feature type="coiled-coil region" evidence="4">
    <location>
        <begin position="106"/>
        <end position="140"/>
    </location>
</feature>
<dbReference type="InterPro" id="IPR011990">
    <property type="entry name" value="TPR-like_helical_dom_sf"/>
</dbReference>
<keyword evidence="1" id="KW-0677">Repeat</keyword>
<dbReference type="PANTHER" id="PTHR44809:SF1">
    <property type="entry name" value="PROTEIN O-MANNOSYL-TRANSFERASE TMTC1"/>
    <property type="match status" value="1"/>
</dbReference>
<feature type="repeat" description="TPR" evidence="3">
    <location>
        <begin position="235"/>
        <end position="268"/>
    </location>
</feature>
<dbReference type="AlphaFoldDB" id="A0A1W1I8U9"/>
<keyword evidence="7" id="KW-1185">Reference proteome</keyword>
<keyword evidence="2 3" id="KW-0802">TPR repeat</keyword>
<evidence type="ECO:0000256" key="4">
    <source>
        <dbReference type="SAM" id="Coils"/>
    </source>
</evidence>
<accession>A0A1W1I8U9</accession>
<dbReference type="InterPro" id="IPR019734">
    <property type="entry name" value="TPR_rpt"/>
</dbReference>
<evidence type="ECO:0000256" key="3">
    <source>
        <dbReference type="PROSITE-ProRule" id="PRU00339"/>
    </source>
</evidence>
<feature type="repeat" description="TPR" evidence="3">
    <location>
        <begin position="201"/>
        <end position="234"/>
    </location>
</feature>
<dbReference type="SUPFAM" id="SSF48452">
    <property type="entry name" value="TPR-like"/>
    <property type="match status" value="1"/>
</dbReference>
<evidence type="ECO:0000256" key="5">
    <source>
        <dbReference type="SAM" id="MobiDB-lite"/>
    </source>
</evidence>
<dbReference type="PANTHER" id="PTHR44809">
    <property type="match status" value="1"/>
</dbReference>
<feature type="compositionally biased region" description="Basic and acidic residues" evidence="5">
    <location>
        <begin position="184"/>
        <end position="195"/>
    </location>
</feature>
<name>A0A1W1I8U9_9BACT</name>
<gene>
    <name evidence="6" type="ORF">NSJP_3280</name>
</gene>
<feature type="region of interest" description="Disordered" evidence="5">
    <location>
        <begin position="177"/>
        <end position="205"/>
    </location>
</feature>
<feature type="repeat" description="TPR" evidence="3">
    <location>
        <begin position="269"/>
        <end position="302"/>
    </location>
</feature>
<dbReference type="STRING" id="1325564.NSJP_3280"/>
<keyword evidence="4" id="KW-0175">Coiled coil</keyword>
<dbReference type="Proteomes" id="UP000192042">
    <property type="component" value="Chromosome I"/>
</dbReference>
<dbReference type="PROSITE" id="PS50005">
    <property type="entry name" value="TPR"/>
    <property type="match status" value="5"/>
</dbReference>
<evidence type="ECO:0000256" key="2">
    <source>
        <dbReference type="ARBA" id="ARBA00022803"/>
    </source>
</evidence>
<dbReference type="EMBL" id="LT828648">
    <property type="protein sequence ID" value="SLM49447.1"/>
    <property type="molecule type" value="Genomic_DNA"/>
</dbReference>
<sequence>MQTMTATGEYRMVAHDTPGDAERLALVAAKSQIHNVTADYLATVPVVQQLGLNQTEIRAYTVGLFEIDQYPARPAESESGTTLSVPVKIHLDPAVVARQLNGLMQNERAKTELMRIRDTLDAYFKELDDDRTRLAKTKEEADVKAILQHRRDVLTRIDTEEQFARTWTTLFSMREAAVPQGRAPQDKHGQSKEPARAPGNAEAHRKKGALLADQGRFDEALVEFHEALRLIPDLDRAHLGLGAALQGKGDLDGAIAEYQTVLKQHPNDAHAHNNLGSALQLKGDAPGAIAEYRKALESEPNDAVTHFNLGTALATNGKGQEAVEAYRTATRLDPDLFQAYFDLGGLLRDNNQPREAVSAFREYLRRAPDTPANRPFIEQARAYLDTVREQRRERLRQGTGP</sequence>
<evidence type="ECO:0000313" key="7">
    <source>
        <dbReference type="Proteomes" id="UP000192042"/>
    </source>
</evidence>
<reference evidence="6 7" key="1">
    <citation type="submission" date="2017-03" db="EMBL/GenBank/DDBJ databases">
        <authorList>
            <person name="Afonso C.L."/>
            <person name="Miller P.J."/>
            <person name="Scott M.A."/>
            <person name="Spackman E."/>
            <person name="Goraichik I."/>
            <person name="Dimitrov K.M."/>
            <person name="Suarez D.L."/>
            <person name="Swayne D.E."/>
        </authorList>
    </citation>
    <scope>NUCLEOTIDE SEQUENCE [LARGE SCALE GENOMIC DNA]</scope>
    <source>
        <strain evidence="6">Genome sequencing of Nitrospira japonica strain NJ11</strain>
    </source>
</reference>
<dbReference type="Gene3D" id="1.25.40.10">
    <property type="entry name" value="Tetratricopeptide repeat domain"/>
    <property type="match status" value="2"/>
</dbReference>
<protein>
    <submittedName>
        <fullName evidence="6">Uncharacterized protein</fullName>
    </submittedName>
</protein>